<keyword evidence="5" id="KW-0539">Nucleus</keyword>
<dbReference type="GO" id="GO:0000981">
    <property type="term" value="F:DNA-binding transcription factor activity, RNA polymerase II-specific"/>
    <property type="evidence" value="ECO:0007669"/>
    <property type="project" value="TreeGrafter"/>
</dbReference>
<evidence type="ECO:0000313" key="9">
    <source>
        <dbReference type="Proteomes" id="UP001172102"/>
    </source>
</evidence>
<evidence type="ECO:0000313" key="8">
    <source>
        <dbReference type="EMBL" id="KAK0705222.1"/>
    </source>
</evidence>
<name>A0AA39ZX66_9PEZI</name>
<dbReference type="InterPro" id="IPR011598">
    <property type="entry name" value="bHLH_dom"/>
</dbReference>
<comment type="subcellular location">
    <subcellularLocation>
        <location evidence="1">Nucleus</location>
    </subcellularLocation>
</comment>
<dbReference type="InterPro" id="IPR052207">
    <property type="entry name" value="Max-like/E-box_TFs"/>
</dbReference>
<keyword evidence="3" id="KW-0238">DNA-binding</keyword>
<evidence type="ECO:0000256" key="1">
    <source>
        <dbReference type="ARBA" id="ARBA00004123"/>
    </source>
</evidence>
<reference evidence="8" key="1">
    <citation type="submission" date="2023-06" db="EMBL/GenBank/DDBJ databases">
        <title>Genome-scale phylogeny and comparative genomics of the fungal order Sordariales.</title>
        <authorList>
            <consortium name="Lawrence Berkeley National Laboratory"/>
            <person name="Hensen N."/>
            <person name="Bonometti L."/>
            <person name="Westerberg I."/>
            <person name="Brannstrom I.O."/>
            <person name="Guillou S."/>
            <person name="Cros-Aarteil S."/>
            <person name="Calhoun S."/>
            <person name="Haridas S."/>
            <person name="Kuo A."/>
            <person name="Mondo S."/>
            <person name="Pangilinan J."/>
            <person name="Riley R."/>
            <person name="Labutti K."/>
            <person name="Andreopoulos B."/>
            <person name="Lipzen A."/>
            <person name="Chen C."/>
            <person name="Yanf M."/>
            <person name="Daum C."/>
            <person name="Ng V."/>
            <person name="Clum A."/>
            <person name="Steindorff A."/>
            <person name="Ohm R."/>
            <person name="Martin F."/>
            <person name="Silar P."/>
            <person name="Natvig D."/>
            <person name="Lalanne C."/>
            <person name="Gautier V."/>
            <person name="Ament-Velasquez S.L."/>
            <person name="Kruys A."/>
            <person name="Hutchinson M.I."/>
            <person name="Powell A.J."/>
            <person name="Barry K."/>
            <person name="Miller A.N."/>
            <person name="Grigoriev I.V."/>
            <person name="Debuchy R."/>
            <person name="Gladieux P."/>
            <person name="Thoren M.H."/>
            <person name="Johannesson H."/>
        </authorList>
    </citation>
    <scope>NUCLEOTIDE SEQUENCE</scope>
    <source>
        <strain evidence="8">SMH4607-1</strain>
    </source>
</reference>
<evidence type="ECO:0000259" key="7">
    <source>
        <dbReference type="PROSITE" id="PS50888"/>
    </source>
</evidence>
<keyword evidence="4" id="KW-0804">Transcription</keyword>
<gene>
    <name evidence="8" type="ORF">B0H67DRAFT_375049</name>
</gene>
<dbReference type="InterPro" id="IPR036638">
    <property type="entry name" value="HLH_DNA-bd_sf"/>
</dbReference>
<feature type="compositionally biased region" description="Polar residues" evidence="6">
    <location>
        <begin position="386"/>
        <end position="395"/>
    </location>
</feature>
<dbReference type="AlphaFoldDB" id="A0AA39ZX66"/>
<dbReference type="SUPFAM" id="SSF47459">
    <property type="entry name" value="HLH, helix-loop-helix DNA-binding domain"/>
    <property type="match status" value="1"/>
</dbReference>
<accession>A0AA39ZX66</accession>
<evidence type="ECO:0000256" key="6">
    <source>
        <dbReference type="SAM" id="MobiDB-lite"/>
    </source>
</evidence>
<comment type="caution">
    <text evidence="8">The sequence shown here is derived from an EMBL/GenBank/DDBJ whole genome shotgun (WGS) entry which is preliminary data.</text>
</comment>
<evidence type="ECO:0000256" key="4">
    <source>
        <dbReference type="ARBA" id="ARBA00023163"/>
    </source>
</evidence>
<dbReference type="GO" id="GO:0005634">
    <property type="term" value="C:nucleus"/>
    <property type="evidence" value="ECO:0007669"/>
    <property type="project" value="UniProtKB-SubCell"/>
</dbReference>
<dbReference type="Proteomes" id="UP001172102">
    <property type="component" value="Unassembled WGS sequence"/>
</dbReference>
<dbReference type="PANTHER" id="PTHR15741:SF27">
    <property type="entry name" value="TRANSCRIPTION FACTOR AP-4"/>
    <property type="match status" value="1"/>
</dbReference>
<feature type="compositionally biased region" description="Basic and acidic residues" evidence="6">
    <location>
        <begin position="340"/>
        <end position="350"/>
    </location>
</feature>
<dbReference type="PROSITE" id="PS50888">
    <property type="entry name" value="BHLH"/>
    <property type="match status" value="1"/>
</dbReference>
<dbReference type="GO" id="GO:0046983">
    <property type="term" value="F:protein dimerization activity"/>
    <property type="evidence" value="ECO:0007669"/>
    <property type="project" value="InterPro"/>
</dbReference>
<sequence>MGSQRPQYNPLPFGCENPLLPPHGDVVVPADVFAVYTDAVNQTPEQPQVSDFEFTDPNAPNPGNTPLFSENDDKTMSGWLSAFNGEGPTEPVYGETGMMEYSDHWMPHVVGHNTSFGQLDTLHQSNNFLTVTPNTGIEFVHPAATIMPPPVSTPPQPTDTNHSPDVVAAAAILGGPGGASMPAYYGTPAMSPTSTAPTIGYGQPHSRQHNQPQALTYSFTFGPEMKQSALTHSHDFNNLTNIYWGNEYSDRSLPTTRQTRREEALFGSDTSFNQLGGFRPSSYMDSSEHMMKQQANILGCLEPTDSAVTTRVSSPAMQNGQLQPSAYFSPPKSQTRPLKLKQEADPEPKTEAVGPKNKKRAKEEAEDGGDIPSPRPLSNKRRKTNPAITVRTTLDPSPPISPVRRRREPTSATSGKRPKSGKGAGRGGNNSNAARPPRENLTDEQKRENHIKSEQKRRTMIKDGFDDLALLIPGLTSGGQSKSQMLTTVGNFITALQRGNKELESLLQGRGHDII</sequence>
<protein>
    <recommendedName>
        <fullName evidence="7">BHLH domain-containing protein</fullName>
    </recommendedName>
</protein>
<dbReference type="Gene3D" id="4.10.280.10">
    <property type="entry name" value="Helix-loop-helix DNA-binding domain"/>
    <property type="match status" value="1"/>
</dbReference>
<dbReference type="PANTHER" id="PTHR15741">
    <property type="entry name" value="BASIC HELIX-LOOP-HELIX ZIP TRANSCRIPTION FACTOR"/>
    <property type="match status" value="1"/>
</dbReference>
<evidence type="ECO:0000256" key="3">
    <source>
        <dbReference type="ARBA" id="ARBA00023125"/>
    </source>
</evidence>
<feature type="region of interest" description="Disordered" evidence="6">
    <location>
        <begin position="46"/>
        <end position="69"/>
    </location>
</feature>
<feature type="region of interest" description="Disordered" evidence="6">
    <location>
        <begin position="310"/>
        <end position="458"/>
    </location>
</feature>
<keyword evidence="2" id="KW-0805">Transcription regulation</keyword>
<feature type="domain" description="BHLH" evidence="7">
    <location>
        <begin position="445"/>
        <end position="496"/>
    </location>
</feature>
<evidence type="ECO:0000256" key="5">
    <source>
        <dbReference type="ARBA" id="ARBA00023242"/>
    </source>
</evidence>
<evidence type="ECO:0000256" key="2">
    <source>
        <dbReference type="ARBA" id="ARBA00023015"/>
    </source>
</evidence>
<dbReference type="GO" id="GO:0000978">
    <property type="term" value="F:RNA polymerase II cis-regulatory region sequence-specific DNA binding"/>
    <property type="evidence" value="ECO:0007669"/>
    <property type="project" value="TreeGrafter"/>
</dbReference>
<feature type="compositionally biased region" description="Basic and acidic residues" evidence="6">
    <location>
        <begin position="436"/>
        <end position="458"/>
    </location>
</feature>
<feature type="compositionally biased region" description="Polar residues" evidence="6">
    <location>
        <begin position="310"/>
        <end position="336"/>
    </location>
</feature>
<proteinExistence type="predicted"/>
<keyword evidence="9" id="KW-1185">Reference proteome</keyword>
<organism evidence="8 9">
    <name type="scientific">Lasiosphaeris hirsuta</name>
    <dbReference type="NCBI Taxonomy" id="260670"/>
    <lineage>
        <taxon>Eukaryota</taxon>
        <taxon>Fungi</taxon>
        <taxon>Dikarya</taxon>
        <taxon>Ascomycota</taxon>
        <taxon>Pezizomycotina</taxon>
        <taxon>Sordariomycetes</taxon>
        <taxon>Sordariomycetidae</taxon>
        <taxon>Sordariales</taxon>
        <taxon>Lasiosphaeriaceae</taxon>
        <taxon>Lasiosphaeris</taxon>
    </lineage>
</organism>
<dbReference type="Pfam" id="PF00010">
    <property type="entry name" value="HLH"/>
    <property type="match status" value="1"/>
</dbReference>
<dbReference type="EMBL" id="JAUKUA010000007">
    <property type="protein sequence ID" value="KAK0705222.1"/>
    <property type="molecule type" value="Genomic_DNA"/>
</dbReference>